<accession>A0A5N6TY90</accession>
<reference evidence="1 2" key="1">
    <citation type="submission" date="2019-04" db="EMBL/GenBank/DDBJ databases">
        <title>Friends and foes A comparative genomics study of 23 Aspergillus species from section Flavi.</title>
        <authorList>
            <consortium name="DOE Joint Genome Institute"/>
            <person name="Kjaerbolling I."/>
            <person name="Vesth T."/>
            <person name="Frisvad J.C."/>
            <person name="Nybo J.L."/>
            <person name="Theobald S."/>
            <person name="Kildgaard S."/>
            <person name="Isbrandt T."/>
            <person name="Kuo A."/>
            <person name="Sato A."/>
            <person name="Lyhne E.K."/>
            <person name="Kogle M.E."/>
            <person name="Wiebenga A."/>
            <person name="Kun R.S."/>
            <person name="Lubbers R.J."/>
            <person name="Makela M.R."/>
            <person name="Barry K."/>
            <person name="Chovatia M."/>
            <person name="Clum A."/>
            <person name="Daum C."/>
            <person name="Haridas S."/>
            <person name="He G."/>
            <person name="LaButti K."/>
            <person name="Lipzen A."/>
            <person name="Mondo S."/>
            <person name="Riley R."/>
            <person name="Salamov A."/>
            <person name="Simmons B.A."/>
            <person name="Magnuson J.K."/>
            <person name="Henrissat B."/>
            <person name="Mortensen U.H."/>
            <person name="Larsen T.O."/>
            <person name="Devries R.P."/>
            <person name="Grigoriev I.V."/>
            <person name="Machida M."/>
            <person name="Baker S.E."/>
            <person name="Andersen M.R."/>
        </authorList>
    </citation>
    <scope>NUCLEOTIDE SEQUENCE [LARGE SCALE GENOMIC DNA]</scope>
    <source>
        <strain evidence="1 2">IBT 18842</strain>
    </source>
</reference>
<dbReference type="PANTHER" id="PTHR37171:SF1">
    <property type="entry name" value="SERINE_THREONINE-PROTEIN KINASE YRZF-RELATED"/>
    <property type="match status" value="1"/>
</dbReference>
<evidence type="ECO:0000313" key="2">
    <source>
        <dbReference type="Proteomes" id="UP000325780"/>
    </source>
</evidence>
<dbReference type="Proteomes" id="UP000325780">
    <property type="component" value="Unassembled WGS sequence"/>
</dbReference>
<dbReference type="Gene3D" id="1.10.510.10">
    <property type="entry name" value="Transferase(Phosphotransferase) domain 1"/>
    <property type="match status" value="1"/>
</dbReference>
<sequence length="153" mass="17933">MFPSGVIPNFYGTIRNIQPAAWPNLHMFLDDALLPNAILIEYIPNLQSIDLSNFSVKRLAKLREILDSIHQAQVLHGDPKPRNMMVSLGEYERVLWIDFDSAQTFSEGNLSPRQEKWIEEEVEMVDYFVNALAQDFEEGRLNRTISYYYDWYK</sequence>
<dbReference type="OrthoDB" id="4185642at2759"/>
<dbReference type="InterPro" id="IPR052396">
    <property type="entry name" value="Meiotic_Drive_Suppr_Kinase"/>
</dbReference>
<evidence type="ECO:0008006" key="3">
    <source>
        <dbReference type="Google" id="ProtNLM"/>
    </source>
</evidence>
<keyword evidence="2" id="KW-1185">Reference proteome</keyword>
<dbReference type="PANTHER" id="PTHR37171">
    <property type="entry name" value="SERINE/THREONINE-PROTEIN KINASE YRZF-RELATED"/>
    <property type="match status" value="1"/>
</dbReference>
<dbReference type="EMBL" id="ML742074">
    <property type="protein sequence ID" value="KAE8151285.1"/>
    <property type="molecule type" value="Genomic_DNA"/>
</dbReference>
<dbReference type="InterPro" id="IPR011009">
    <property type="entry name" value="Kinase-like_dom_sf"/>
</dbReference>
<dbReference type="AlphaFoldDB" id="A0A5N6TY90"/>
<organism evidence="1 2">
    <name type="scientific">Aspergillus avenaceus</name>
    <dbReference type="NCBI Taxonomy" id="36643"/>
    <lineage>
        <taxon>Eukaryota</taxon>
        <taxon>Fungi</taxon>
        <taxon>Dikarya</taxon>
        <taxon>Ascomycota</taxon>
        <taxon>Pezizomycotina</taxon>
        <taxon>Eurotiomycetes</taxon>
        <taxon>Eurotiomycetidae</taxon>
        <taxon>Eurotiales</taxon>
        <taxon>Aspergillaceae</taxon>
        <taxon>Aspergillus</taxon>
        <taxon>Aspergillus subgen. Circumdati</taxon>
    </lineage>
</organism>
<name>A0A5N6TY90_ASPAV</name>
<evidence type="ECO:0000313" key="1">
    <source>
        <dbReference type="EMBL" id="KAE8151285.1"/>
    </source>
</evidence>
<proteinExistence type="predicted"/>
<gene>
    <name evidence="1" type="ORF">BDV25DRAFT_139003</name>
</gene>
<dbReference type="SUPFAM" id="SSF56112">
    <property type="entry name" value="Protein kinase-like (PK-like)"/>
    <property type="match status" value="1"/>
</dbReference>
<protein>
    <recommendedName>
        <fullName evidence="3">Protein kinase domain-containing protein</fullName>
    </recommendedName>
</protein>